<comment type="caution">
    <text evidence="3">The sequence shown here is derived from an EMBL/GenBank/DDBJ whole genome shotgun (WGS) entry which is preliminary data.</text>
</comment>
<feature type="compositionally biased region" description="Low complexity" evidence="1">
    <location>
        <begin position="43"/>
        <end position="60"/>
    </location>
</feature>
<dbReference type="EMBL" id="MLQM01000127">
    <property type="protein sequence ID" value="OHU99218.1"/>
    <property type="molecule type" value="Genomic_DNA"/>
</dbReference>
<dbReference type="AlphaFoldDB" id="A0A1S1NAB9"/>
<proteinExistence type="predicted"/>
<feature type="compositionally biased region" description="Polar residues" evidence="1">
    <location>
        <begin position="29"/>
        <end position="41"/>
    </location>
</feature>
<gene>
    <name evidence="3" type="ORF">BKN37_19410</name>
</gene>
<feature type="chain" id="PRO_5038708877" evidence="2">
    <location>
        <begin position="17"/>
        <end position="83"/>
    </location>
</feature>
<name>A0A1S1NAB9_9MYCO</name>
<organism evidence="3 4">
    <name type="scientific">Mycobacterium talmoniae</name>
    <dbReference type="NCBI Taxonomy" id="1858794"/>
    <lineage>
        <taxon>Bacteria</taxon>
        <taxon>Bacillati</taxon>
        <taxon>Actinomycetota</taxon>
        <taxon>Actinomycetes</taxon>
        <taxon>Mycobacteriales</taxon>
        <taxon>Mycobacteriaceae</taxon>
        <taxon>Mycobacterium</taxon>
    </lineage>
</organism>
<evidence type="ECO:0000313" key="4">
    <source>
        <dbReference type="Proteomes" id="UP000179734"/>
    </source>
</evidence>
<sequence>MLVAGAVTFVASASLALGLRFAPDHGPTSVDQVTHTSSTPSVAEAATPPRPPRAAAVRAPAHPPAAEPEDAPIAAHDEDESTP</sequence>
<evidence type="ECO:0000313" key="3">
    <source>
        <dbReference type="EMBL" id="OHU99218.1"/>
    </source>
</evidence>
<feature type="region of interest" description="Disordered" evidence="1">
    <location>
        <begin position="22"/>
        <end position="83"/>
    </location>
</feature>
<reference evidence="3 4" key="1">
    <citation type="submission" date="2016-10" db="EMBL/GenBank/DDBJ databases">
        <title>Genome sequence of Mycobacterium talmonii.</title>
        <authorList>
            <person name="Greninger A.L."/>
            <person name="Elliott B."/>
            <person name="Vasireddy S."/>
            <person name="Vasireddy R."/>
        </authorList>
    </citation>
    <scope>NUCLEOTIDE SEQUENCE [LARGE SCALE GENOMIC DNA]</scope>
    <source>
        <strain evidence="4">NE-TNMC-100812</strain>
    </source>
</reference>
<keyword evidence="2" id="KW-0732">Signal</keyword>
<evidence type="ECO:0000256" key="1">
    <source>
        <dbReference type="SAM" id="MobiDB-lite"/>
    </source>
</evidence>
<evidence type="ECO:0000256" key="2">
    <source>
        <dbReference type="SAM" id="SignalP"/>
    </source>
</evidence>
<dbReference type="Proteomes" id="UP000179734">
    <property type="component" value="Unassembled WGS sequence"/>
</dbReference>
<keyword evidence="4" id="KW-1185">Reference proteome</keyword>
<accession>A0A1S1NAB9</accession>
<protein>
    <submittedName>
        <fullName evidence="3">Uncharacterized protein</fullName>
    </submittedName>
</protein>
<feature type="signal peptide" evidence="2">
    <location>
        <begin position="1"/>
        <end position="16"/>
    </location>
</feature>